<name>A3MU11_PYRCJ</name>
<proteinExistence type="predicted"/>
<dbReference type="GeneID" id="4908535"/>
<evidence type="ECO:0000313" key="1">
    <source>
        <dbReference type="EMBL" id="ABO08128.1"/>
    </source>
</evidence>
<organism evidence="1 2">
    <name type="scientific">Pyrobaculum calidifontis (strain DSM 21063 / JCM 11548 / VA1)</name>
    <dbReference type="NCBI Taxonomy" id="410359"/>
    <lineage>
        <taxon>Archaea</taxon>
        <taxon>Thermoproteota</taxon>
        <taxon>Thermoprotei</taxon>
        <taxon>Thermoproteales</taxon>
        <taxon>Thermoproteaceae</taxon>
        <taxon>Pyrobaculum</taxon>
    </lineage>
</organism>
<dbReference type="KEGG" id="pcl:Pcal_0702"/>
<keyword evidence="2" id="KW-1185">Reference proteome</keyword>
<sequence>MEPRAFYDVTAEEDRAEVAQFIKAGVFNYALLMPEDFPKGDLEDVFKRAGFAQVEVDASQWPRRVVVKTERGAFRLEKVEEGVYKIAKENTF</sequence>
<reference evidence="1" key="1">
    <citation type="submission" date="2007-02" db="EMBL/GenBank/DDBJ databases">
        <title>Complete sequence of Pyrobaculum calidifontis JCM 11548.</title>
        <authorList>
            <consortium name="US DOE Joint Genome Institute"/>
            <person name="Copeland A."/>
            <person name="Lucas S."/>
            <person name="Lapidus A."/>
            <person name="Barry K."/>
            <person name="Glavina del Rio T."/>
            <person name="Dalin E."/>
            <person name="Tice H."/>
            <person name="Pitluck S."/>
            <person name="Chain P."/>
            <person name="Malfatti S."/>
            <person name="Shin M."/>
            <person name="Vergez L."/>
            <person name="Schmutz J."/>
            <person name="Larimer F."/>
            <person name="Land M."/>
            <person name="Hauser L."/>
            <person name="Kyrpides N."/>
            <person name="Mikhailova N."/>
            <person name="Cozen A.E."/>
            <person name="Fitz-Gibbon S.T."/>
            <person name="House C.H."/>
            <person name="Saltikov C."/>
            <person name="Lowe T.M."/>
            <person name="Richardson P."/>
        </authorList>
    </citation>
    <scope>NUCLEOTIDE SEQUENCE [LARGE SCALE GENOMIC DNA]</scope>
    <source>
        <strain evidence="1">JCM 11548</strain>
    </source>
</reference>
<dbReference type="Proteomes" id="UP000001431">
    <property type="component" value="Chromosome"/>
</dbReference>
<dbReference type="STRING" id="410359.Pcal_0702"/>
<gene>
    <name evidence="1" type="ordered locus">Pcal_0702</name>
</gene>
<dbReference type="OrthoDB" id="24823at2157"/>
<accession>A3MU11</accession>
<protein>
    <submittedName>
        <fullName evidence="1">Uncharacterized protein</fullName>
    </submittedName>
</protein>
<dbReference type="RefSeq" id="WP_011849386.1">
    <property type="nucleotide sequence ID" value="NC_009073.1"/>
</dbReference>
<dbReference type="AlphaFoldDB" id="A3MU11"/>
<evidence type="ECO:0000313" key="2">
    <source>
        <dbReference type="Proteomes" id="UP000001431"/>
    </source>
</evidence>
<dbReference type="HOGENOM" id="CLU_2447777_0_0_2"/>
<dbReference type="eggNOG" id="arCOG05488">
    <property type="taxonomic scope" value="Archaea"/>
</dbReference>
<dbReference type="EMBL" id="CP000561">
    <property type="protein sequence ID" value="ABO08128.1"/>
    <property type="molecule type" value="Genomic_DNA"/>
</dbReference>